<comment type="caution">
    <text evidence="1">The sequence shown here is derived from an EMBL/GenBank/DDBJ whole genome shotgun (WGS) entry which is preliminary data.</text>
</comment>
<proteinExistence type="predicted"/>
<dbReference type="AlphaFoldDB" id="A0AAE0GXF6"/>
<name>A0AAE0GXF6_9CHLO</name>
<dbReference type="Proteomes" id="UP001190700">
    <property type="component" value="Unassembled WGS sequence"/>
</dbReference>
<gene>
    <name evidence="1" type="ORF">CYMTET_6278</name>
</gene>
<sequence>MEEVEDLNEVQLDKEAQFRCSDEYTECKHVTRCHALKLIPQTWRCWECRTNVCKPCRRVNVTNQDKDEVSMFGSFKLKGFDNPAMSLCAKCAEYFKVKMGRYPNEPIVAPVRNPPATMPGVAATSMRNHATKEDRRAAKIAKKE</sequence>
<evidence type="ECO:0000313" key="1">
    <source>
        <dbReference type="EMBL" id="KAK3286150.1"/>
    </source>
</evidence>
<protein>
    <submittedName>
        <fullName evidence="1">Uncharacterized protein</fullName>
    </submittedName>
</protein>
<evidence type="ECO:0000313" key="2">
    <source>
        <dbReference type="Proteomes" id="UP001190700"/>
    </source>
</evidence>
<accession>A0AAE0GXF6</accession>
<keyword evidence="2" id="KW-1185">Reference proteome</keyword>
<organism evidence="1 2">
    <name type="scientific">Cymbomonas tetramitiformis</name>
    <dbReference type="NCBI Taxonomy" id="36881"/>
    <lineage>
        <taxon>Eukaryota</taxon>
        <taxon>Viridiplantae</taxon>
        <taxon>Chlorophyta</taxon>
        <taxon>Pyramimonadophyceae</taxon>
        <taxon>Pyramimonadales</taxon>
        <taxon>Pyramimonadaceae</taxon>
        <taxon>Cymbomonas</taxon>
    </lineage>
</organism>
<dbReference type="EMBL" id="LGRX02001452">
    <property type="protein sequence ID" value="KAK3286150.1"/>
    <property type="molecule type" value="Genomic_DNA"/>
</dbReference>
<reference evidence="1 2" key="1">
    <citation type="journal article" date="2015" name="Genome Biol. Evol.">
        <title>Comparative Genomics of a Bacterivorous Green Alga Reveals Evolutionary Causalities and Consequences of Phago-Mixotrophic Mode of Nutrition.</title>
        <authorList>
            <person name="Burns J.A."/>
            <person name="Paasch A."/>
            <person name="Narechania A."/>
            <person name="Kim E."/>
        </authorList>
    </citation>
    <scope>NUCLEOTIDE SEQUENCE [LARGE SCALE GENOMIC DNA]</scope>
    <source>
        <strain evidence="1 2">PLY_AMNH</strain>
    </source>
</reference>